<dbReference type="RefSeq" id="WP_015391714.1">
    <property type="nucleotide sequence ID" value="NC_020291.1"/>
</dbReference>
<dbReference type="GO" id="GO:0004888">
    <property type="term" value="F:transmembrane signaling receptor activity"/>
    <property type="evidence" value="ECO:0007669"/>
    <property type="project" value="InterPro"/>
</dbReference>
<comment type="similarity">
    <text evidence="2">Belongs to the methyl-accepting chemotaxis (MCP) protein family.</text>
</comment>
<dbReference type="PATRIC" id="fig|931276.5.peg.1591"/>
<evidence type="ECO:0000256" key="1">
    <source>
        <dbReference type="ARBA" id="ARBA00023224"/>
    </source>
</evidence>
<evidence type="ECO:0000256" key="4">
    <source>
        <dbReference type="SAM" id="Phobius"/>
    </source>
</evidence>
<proteinExistence type="inferred from homology"/>
<evidence type="ECO:0000313" key="8">
    <source>
        <dbReference type="Proteomes" id="UP000011728"/>
    </source>
</evidence>
<dbReference type="InterPro" id="IPR024478">
    <property type="entry name" value="HlyB_4HB_MCP"/>
</dbReference>
<dbReference type="EMBL" id="CP004121">
    <property type="protein sequence ID" value="AGF55392.1"/>
    <property type="molecule type" value="Genomic_DNA"/>
</dbReference>
<dbReference type="PROSITE" id="PS50885">
    <property type="entry name" value="HAMP"/>
    <property type="match status" value="1"/>
</dbReference>
<dbReference type="STRING" id="36745.CLSAP_15950"/>
<keyword evidence="4" id="KW-0472">Membrane</keyword>
<evidence type="ECO:0000259" key="5">
    <source>
        <dbReference type="PROSITE" id="PS50111"/>
    </source>
</evidence>
<name>M1MV53_9CLOT</name>
<feature type="transmembrane region" description="Helical" evidence="4">
    <location>
        <begin position="16"/>
        <end position="37"/>
    </location>
</feature>
<dbReference type="SMART" id="SM00283">
    <property type="entry name" value="MA"/>
    <property type="match status" value="1"/>
</dbReference>
<dbReference type="GO" id="GO:0006935">
    <property type="term" value="P:chemotaxis"/>
    <property type="evidence" value="ECO:0007669"/>
    <property type="project" value="InterPro"/>
</dbReference>
<dbReference type="PRINTS" id="PR00260">
    <property type="entry name" value="CHEMTRNSDUCR"/>
</dbReference>
<dbReference type="Pfam" id="PF12729">
    <property type="entry name" value="4HB_MCP_1"/>
    <property type="match status" value="1"/>
</dbReference>
<keyword evidence="1 3" id="KW-0807">Transducer</keyword>
<organism evidence="7 8">
    <name type="scientific">Clostridium saccharoperbutylacetonicum N1-4(HMT)</name>
    <dbReference type="NCBI Taxonomy" id="931276"/>
    <lineage>
        <taxon>Bacteria</taxon>
        <taxon>Bacillati</taxon>
        <taxon>Bacillota</taxon>
        <taxon>Clostridia</taxon>
        <taxon>Eubacteriales</taxon>
        <taxon>Clostridiaceae</taxon>
        <taxon>Clostridium</taxon>
    </lineage>
</organism>
<dbReference type="InterPro" id="IPR003660">
    <property type="entry name" value="HAMP_dom"/>
</dbReference>
<dbReference type="Pfam" id="PF00015">
    <property type="entry name" value="MCPsignal"/>
    <property type="match status" value="1"/>
</dbReference>
<dbReference type="OrthoDB" id="369336at2"/>
<dbReference type="PROSITE" id="PS50111">
    <property type="entry name" value="CHEMOTAXIS_TRANSDUC_2"/>
    <property type="match status" value="1"/>
</dbReference>
<feature type="domain" description="HAMP" evidence="6">
    <location>
        <begin position="220"/>
        <end position="266"/>
    </location>
</feature>
<keyword evidence="4" id="KW-0812">Transmembrane</keyword>
<dbReference type="GO" id="GO:0007165">
    <property type="term" value="P:signal transduction"/>
    <property type="evidence" value="ECO:0007669"/>
    <property type="project" value="UniProtKB-KW"/>
</dbReference>
<protein>
    <submittedName>
        <fullName evidence="7">Methyl-accepting chemotaxis protein</fullName>
    </submittedName>
</protein>
<sequence>MKINSKTLRNVKITKTIILIWFLSLIGTVAIGGVGYFSTNKMYNLTNQINSDVIPKLRDWGDVNGYMGVLRNTLTKIIDRDFDPANEKSMLELHDNITTIIEQETVACKDDENEAKLVNDAKTAFEHYYSFIPNIIEQRKQGLTPDKQITNVDMGKYGSDLAKNITDLVDYQKNAANIKNDEARKLYHNNMIIFGIIFGLSLLILSIISLIVAVAIKNLIGEFTAKLKTLSEGDFTIEIDTSLKNEFGVMNAALKKTIDSIANILKNIESDSGLISEQASSLSNLSEEMNNSTKEISNAIEAVAQGSCNQAAELSTMNSSLNSFGVTLDDVATTISGVDSSTKEISAKAQNSNKELTQLISSIGDISNSFNEVTSKISNLTNSVKAITEITVLLNDIAEQTSLLALNAAIEAARAGEAGKGFSVVAEEIRDLAEQSKNSSSDINELISSIENETNVVTKTTTDANEALSKQISIIDISINSFKDIIVSIEAIIPKVSEINNSILEVNKSKNNIISVAENTSVVAEENSASAEEISATTQNMITSSDKVEGTSKLLKEKTASMINQIEKFTL</sequence>
<gene>
    <name evidence="7" type="ORF">Cspa_c16220</name>
</gene>
<dbReference type="GO" id="GO:0016020">
    <property type="term" value="C:membrane"/>
    <property type="evidence" value="ECO:0007669"/>
    <property type="project" value="InterPro"/>
</dbReference>
<dbReference type="PANTHER" id="PTHR32089">
    <property type="entry name" value="METHYL-ACCEPTING CHEMOTAXIS PROTEIN MCPB"/>
    <property type="match status" value="1"/>
</dbReference>
<dbReference type="KEGG" id="csr:Cspa_c16220"/>
<dbReference type="SUPFAM" id="SSF58104">
    <property type="entry name" value="Methyl-accepting chemotaxis protein (MCP) signaling domain"/>
    <property type="match status" value="1"/>
</dbReference>
<dbReference type="HOGENOM" id="CLU_000445_107_27_9"/>
<evidence type="ECO:0000313" key="7">
    <source>
        <dbReference type="EMBL" id="AGF55392.1"/>
    </source>
</evidence>
<dbReference type="InterPro" id="IPR004089">
    <property type="entry name" value="MCPsignal_dom"/>
</dbReference>
<dbReference type="InterPro" id="IPR004090">
    <property type="entry name" value="Chemotax_Me-accpt_rcpt"/>
</dbReference>
<dbReference type="Proteomes" id="UP000011728">
    <property type="component" value="Chromosome"/>
</dbReference>
<feature type="transmembrane region" description="Helical" evidence="4">
    <location>
        <begin position="192"/>
        <end position="216"/>
    </location>
</feature>
<feature type="domain" description="Methyl-accepting transducer" evidence="5">
    <location>
        <begin position="285"/>
        <end position="535"/>
    </location>
</feature>
<keyword evidence="8" id="KW-1185">Reference proteome</keyword>
<dbReference type="PANTHER" id="PTHR32089:SF114">
    <property type="entry name" value="METHYL-ACCEPTING CHEMOTAXIS PROTEIN MCPB"/>
    <property type="match status" value="1"/>
</dbReference>
<evidence type="ECO:0000256" key="3">
    <source>
        <dbReference type="PROSITE-ProRule" id="PRU00284"/>
    </source>
</evidence>
<accession>M1MV53</accession>
<evidence type="ECO:0000256" key="2">
    <source>
        <dbReference type="ARBA" id="ARBA00029447"/>
    </source>
</evidence>
<dbReference type="AlphaFoldDB" id="M1MV53"/>
<dbReference type="Gene3D" id="6.10.340.10">
    <property type="match status" value="1"/>
</dbReference>
<evidence type="ECO:0000259" key="6">
    <source>
        <dbReference type="PROSITE" id="PS50885"/>
    </source>
</evidence>
<keyword evidence="4" id="KW-1133">Transmembrane helix</keyword>
<dbReference type="eggNOG" id="COG0840">
    <property type="taxonomic scope" value="Bacteria"/>
</dbReference>
<reference evidence="7 8" key="1">
    <citation type="submission" date="2013-02" db="EMBL/GenBank/DDBJ databases">
        <title>Genome sequence of Clostridium saccharoperbutylacetonicum N1-4(HMT).</title>
        <authorList>
            <person name="Poehlein A."/>
            <person name="Daniel R."/>
        </authorList>
    </citation>
    <scope>NUCLEOTIDE SEQUENCE [LARGE SCALE GENOMIC DNA]</scope>
    <source>
        <strain evidence="8">N1-4(HMT)</strain>
    </source>
</reference>
<dbReference type="Gene3D" id="1.10.287.950">
    <property type="entry name" value="Methyl-accepting chemotaxis protein"/>
    <property type="match status" value="1"/>
</dbReference>